<keyword evidence="6" id="KW-1185">Reference proteome</keyword>
<keyword evidence="3" id="KW-0804">Transcription</keyword>
<dbReference type="SUPFAM" id="SSF47413">
    <property type="entry name" value="lambda repressor-like DNA-binding domains"/>
    <property type="match status" value="1"/>
</dbReference>
<dbReference type="PROSITE" id="PS00356">
    <property type="entry name" value="HTH_LACI_1"/>
    <property type="match status" value="1"/>
</dbReference>
<evidence type="ECO:0000313" key="5">
    <source>
        <dbReference type="EMBL" id="MBD8892209.1"/>
    </source>
</evidence>
<dbReference type="PANTHER" id="PTHR30146:SF138">
    <property type="entry name" value="TRANSCRIPTIONAL REGULATORY PROTEIN"/>
    <property type="match status" value="1"/>
</dbReference>
<organism evidence="5 6">
    <name type="scientific">Roseibium litorale</name>
    <dbReference type="NCBI Taxonomy" id="2803841"/>
    <lineage>
        <taxon>Bacteria</taxon>
        <taxon>Pseudomonadati</taxon>
        <taxon>Pseudomonadota</taxon>
        <taxon>Alphaproteobacteria</taxon>
        <taxon>Hyphomicrobiales</taxon>
        <taxon>Stappiaceae</taxon>
        <taxon>Roseibium</taxon>
    </lineage>
</organism>
<dbReference type="CDD" id="cd01392">
    <property type="entry name" value="HTH_LacI"/>
    <property type="match status" value="1"/>
</dbReference>
<dbReference type="GO" id="GO:0003677">
    <property type="term" value="F:DNA binding"/>
    <property type="evidence" value="ECO:0007669"/>
    <property type="project" value="UniProtKB-KW"/>
</dbReference>
<evidence type="ECO:0000259" key="4">
    <source>
        <dbReference type="PROSITE" id="PS50932"/>
    </source>
</evidence>
<dbReference type="PANTHER" id="PTHR30146">
    <property type="entry name" value="LACI-RELATED TRANSCRIPTIONAL REPRESSOR"/>
    <property type="match status" value="1"/>
</dbReference>
<reference evidence="6" key="1">
    <citation type="submission" date="2020-09" db="EMBL/GenBank/DDBJ databases">
        <title>The genome sequence of strain Labrenzia suaedae 4C16A.</title>
        <authorList>
            <person name="Liu Y."/>
        </authorList>
    </citation>
    <scope>NUCLEOTIDE SEQUENCE [LARGE SCALE GENOMIC DNA]</scope>
    <source>
        <strain evidence="6">4C16A</strain>
    </source>
</reference>
<evidence type="ECO:0000256" key="3">
    <source>
        <dbReference type="ARBA" id="ARBA00023163"/>
    </source>
</evidence>
<keyword evidence="2 5" id="KW-0238">DNA-binding</keyword>
<dbReference type="Pfam" id="PF13377">
    <property type="entry name" value="Peripla_BP_3"/>
    <property type="match status" value="1"/>
</dbReference>
<protein>
    <submittedName>
        <fullName evidence="5">LacI family DNA-binding transcriptional regulator</fullName>
    </submittedName>
</protein>
<evidence type="ECO:0000256" key="2">
    <source>
        <dbReference type="ARBA" id="ARBA00023125"/>
    </source>
</evidence>
<dbReference type="Proteomes" id="UP000632063">
    <property type="component" value="Unassembled WGS sequence"/>
</dbReference>
<dbReference type="RefSeq" id="WP_192148323.1">
    <property type="nucleotide sequence ID" value="NZ_JACYXI010000006.1"/>
</dbReference>
<dbReference type="CDD" id="cd06267">
    <property type="entry name" value="PBP1_LacI_sugar_binding-like"/>
    <property type="match status" value="1"/>
</dbReference>
<keyword evidence="1" id="KW-0805">Transcription regulation</keyword>
<evidence type="ECO:0000256" key="1">
    <source>
        <dbReference type="ARBA" id="ARBA00023015"/>
    </source>
</evidence>
<accession>A0ABR9CNI1</accession>
<dbReference type="InterPro" id="IPR000843">
    <property type="entry name" value="HTH_LacI"/>
</dbReference>
<dbReference type="Gene3D" id="3.40.50.2300">
    <property type="match status" value="2"/>
</dbReference>
<feature type="domain" description="HTH lacI-type" evidence="4">
    <location>
        <begin position="7"/>
        <end position="61"/>
    </location>
</feature>
<dbReference type="Pfam" id="PF00356">
    <property type="entry name" value="LacI"/>
    <property type="match status" value="1"/>
</dbReference>
<dbReference type="SMART" id="SM00354">
    <property type="entry name" value="HTH_LACI"/>
    <property type="match status" value="1"/>
</dbReference>
<comment type="caution">
    <text evidence="5">The sequence shown here is derived from an EMBL/GenBank/DDBJ whole genome shotgun (WGS) entry which is preliminary data.</text>
</comment>
<dbReference type="Gene3D" id="1.10.260.40">
    <property type="entry name" value="lambda repressor-like DNA-binding domains"/>
    <property type="match status" value="1"/>
</dbReference>
<dbReference type="EMBL" id="JACYXI010000006">
    <property type="protein sequence ID" value="MBD8892209.1"/>
    <property type="molecule type" value="Genomic_DNA"/>
</dbReference>
<name>A0ABR9CNI1_9HYPH</name>
<dbReference type="InterPro" id="IPR028082">
    <property type="entry name" value="Peripla_BP_I"/>
</dbReference>
<gene>
    <name evidence="5" type="ORF">IG616_11665</name>
</gene>
<proteinExistence type="predicted"/>
<dbReference type="PROSITE" id="PS50932">
    <property type="entry name" value="HTH_LACI_2"/>
    <property type="match status" value="1"/>
</dbReference>
<evidence type="ECO:0000313" key="6">
    <source>
        <dbReference type="Proteomes" id="UP000632063"/>
    </source>
</evidence>
<dbReference type="SUPFAM" id="SSF53822">
    <property type="entry name" value="Periplasmic binding protein-like I"/>
    <property type="match status" value="1"/>
</dbReference>
<dbReference type="PRINTS" id="PR00036">
    <property type="entry name" value="HTHLACI"/>
</dbReference>
<dbReference type="InterPro" id="IPR010982">
    <property type="entry name" value="Lambda_DNA-bd_dom_sf"/>
</dbReference>
<sequence>MSRRKTATIRDVAEAAGVSIATVSKFINRQQSFSASVEEKLRSAISELGYSQNPAARSMVTGRTTAIGLAVMDIANPHYANVMKGANRVALANGYNLLVVDLEEKATGVRELLEPLALRTDGLIVSARIPAAVVDWLAGLNKPVAFLGQPERQGVVSVGMDSVEAASLLAGYLVQQGFTRIGYVGYGRAAWNAERLRGLHNVLDAAGVELMEFDAEEPTSEAGEKVAARVLLRPDRPQAVIGCNDLVAIGFMTEARALGFRIPQDIAIAGIDNIPTSRYVSPPLTTVDVFSEATGEWVMKQIISMATGHSPDVHMPHEPLLVVRESAKRADGEERAGTQTNPEY</sequence>
<dbReference type="InterPro" id="IPR046335">
    <property type="entry name" value="LacI/GalR-like_sensor"/>
</dbReference>
<reference evidence="5 6" key="2">
    <citation type="journal article" date="2021" name="Int. J. Syst. Evol. Microbiol.">
        <title>Roseibium litorale sp. nov., isolated from a tidal flat sediment and proposal for the reclassification of Labrenzia polysiphoniae as Roseibium polysiphoniae comb. nov.</title>
        <authorList>
            <person name="Liu Y."/>
            <person name="Pei T."/>
            <person name="Du J."/>
            <person name="Chao M."/>
            <person name="Deng M.R."/>
            <person name="Zhu H."/>
        </authorList>
    </citation>
    <scope>NUCLEOTIDE SEQUENCE [LARGE SCALE GENOMIC DNA]</scope>
    <source>
        <strain evidence="5 6">4C16A</strain>
    </source>
</reference>